<dbReference type="Pfam" id="PF13411">
    <property type="entry name" value="MerR_1"/>
    <property type="match status" value="1"/>
</dbReference>
<name>A0A345C2S1_9BACI</name>
<dbReference type="GO" id="GO:0003700">
    <property type="term" value="F:DNA-binding transcription factor activity"/>
    <property type="evidence" value="ECO:0007669"/>
    <property type="project" value="InterPro"/>
</dbReference>
<evidence type="ECO:0000313" key="4">
    <source>
        <dbReference type="Proteomes" id="UP000252100"/>
    </source>
</evidence>
<dbReference type="AlphaFoldDB" id="A0A345C2S1"/>
<gene>
    <name evidence="3" type="ORF">DT065_16930</name>
</gene>
<accession>A0A345C2S1</accession>
<evidence type="ECO:0000259" key="2">
    <source>
        <dbReference type="PROSITE" id="PS50937"/>
    </source>
</evidence>
<dbReference type="GO" id="GO:0003677">
    <property type="term" value="F:DNA binding"/>
    <property type="evidence" value="ECO:0007669"/>
    <property type="project" value="UniProtKB-KW"/>
</dbReference>
<dbReference type="Gene3D" id="1.10.1660.10">
    <property type="match status" value="1"/>
</dbReference>
<organism evidence="3 4">
    <name type="scientific">Salicibibacter kimchii</name>
    <dbReference type="NCBI Taxonomy" id="2099786"/>
    <lineage>
        <taxon>Bacteria</taxon>
        <taxon>Bacillati</taxon>
        <taxon>Bacillota</taxon>
        <taxon>Bacilli</taxon>
        <taxon>Bacillales</taxon>
        <taxon>Bacillaceae</taxon>
        <taxon>Salicibibacter</taxon>
    </lineage>
</organism>
<dbReference type="SMART" id="SM00422">
    <property type="entry name" value="HTH_MERR"/>
    <property type="match status" value="1"/>
</dbReference>
<proteinExistence type="predicted"/>
<evidence type="ECO:0000256" key="1">
    <source>
        <dbReference type="ARBA" id="ARBA00023125"/>
    </source>
</evidence>
<keyword evidence="1" id="KW-0238">DNA-binding</keyword>
<dbReference type="InterPro" id="IPR047057">
    <property type="entry name" value="MerR_fam"/>
</dbReference>
<dbReference type="PANTHER" id="PTHR30204:SF96">
    <property type="entry name" value="CHROMOSOME-ANCHORING PROTEIN RACA"/>
    <property type="match status" value="1"/>
</dbReference>
<sequence length="249" mass="28957">MYTIGKLSKKTGVTVRTLDYYDEIGLLKPQSATEGGHRLYGEEEVMRLEQILALKYLGFSLEKIQSVLHESAHTWEEALSEQLLIVKDQKKRLDELEQSLSAVLYSIRIEDEVHWPLIFGAMRLFQQDKEEITRVLDRYLDPAQQEKMLSVDLDEKKKQEWTTLILEIRDHLHVSPDSDIAQQLADRWLEGAYNMFDGDEEFLGNAWEAITEESDGIMFYPMTREVVTFITEAIQAKEAKENEDNENSH</sequence>
<dbReference type="CDD" id="cd01106">
    <property type="entry name" value="HTH_TipAL-Mta"/>
    <property type="match status" value="1"/>
</dbReference>
<dbReference type="PRINTS" id="PR00040">
    <property type="entry name" value="HTHMERR"/>
</dbReference>
<reference evidence="3 4" key="1">
    <citation type="journal article" date="2018" name="J. Microbiol.">
        <title>Salicibibacter kimchii gen. nov., sp. nov., a moderately halophilic and alkalitolerant bacterium in the family Bacillaceae, isolated from kimchi.</title>
        <authorList>
            <person name="Jang J.Y."/>
            <person name="Oh Y.J."/>
            <person name="Lim S.K."/>
            <person name="Park H.K."/>
            <person name="Lee C."/>
            <person name="Kim J.Y."/>
            <person name="Lee M.A."/>
            <person name="Choi H.J."/>
        </authorList>
    </citation>
    <scope>NUCLEOTIDE SEQUENCE [LARGE SCALE GENOMIC DNA]</scope>
    <source>
        <strain evidence="3 4">NKC1-1</strain>
    </source>
</reference>
<dbReference type="InterPro" id="IPR009061">
    <property type="entry name" value="DNA-bd_dom_put_sf"/>
</dbReference>
<dbReference type="PANTHER" id="PTHR30204">
    <property type="entry name" value="REDOX-CYCLING DRUG-SENSING TRANSCRIPTIONAL ACTIVATOR SOXR"/>
    <property type="match status" value="1"/>
</dbReference>
<dbReference type="SUPFAM" id="SSF46955">
    <property type="entry name" value="Putative DNA-binding domain"/>
    <property type="match status" value="1"/>
</dbReference>
<dbReference type="InterPro" id="IPR000551">
    <property type="entry name" value="MerR-type_HTH_dom"/>
</dbReference>
<dbReference type="KEGG" id="rue:DT065_16930"/>
<feature type="domain" description="HTH merR-type" evidence="2">
    <location>
        <begin position="1"/>
        <end position="70"/>
    </location>
</feature>
<keyword evidence="4" id="KW-1185">Reference proteome</keyword>
<dbReference type="OrthoDB" id="1894615at2"/>
<dbReference type="PROSITE" id="PS50937">
    <property type="entry name" value="HTH_MERR_2"/>
    <property type="match status" value="1"/>
</dbReference>
<evidence type="ECO:0000313" key="3">
    <source>
        <dbReference type="EMBL" id="AXF57502.1"/>
    </source>
</evidence>
<protein>
    <submittedName>
        <fullName evidence="3">MerR family transcriptional regulator</fullName>
    </submittedName>
</protein>
<dbReference type="RefSeq" id="WP_114375384.1">
    <property type="nucleotide sequence ID" value="NZ_CP031092.1"/>
</dbReference>
<dbReference type="Proteomes" id="UP000252100">
    <property type="component" value="Chromosome"/>
</dbReference>
<dbReference type="EMBL" id="CP031092">
    <property type="protein sequence ID" value="AXF57502.1"/>
    <property type="molecule type" value="Genomic_DNA"/>
</dbReference>